<evidence type="ECO:0000256" key="1">
    <source>
        <dbReference type="ARBA" id="ARBA00004571"/>
    </source>
</evidence>
<dbReference type="GO" id="GO:0009279">
    <property type="term" value="C:cell outer membrane"/>
    <property type="evidence" value="ECO:0007669"/>
    <property type="project" value="UniProtKB-SubCell"/>
</dbReference>
<feature type="domain" description="Outer membrane protein beta-barrel" evidence="9">
    <location>
        <begin position="376"/>
        <end position="784"/>
    </location>
</feature>
<evidence type="ECO:0000256" key="3">
    <source>
        <dbReference type="ARBA" id="ARBA00022452"/>
    </source>
</evidence>
<dbReference type="Gene3D" id="2.170.130.10">
    <property type="entry name" value="TonB-dependent receptor, plug domain"/>
    <property type="match status" value="1"/>
</dbReference>
<comment type="caution">
    <text evidence="10">The sequence shown here is derived from an EMBL/GenBank/DDBJ whole genome shotgun (WGS) entry which is preliminary data.</text>
</comment>
<dbReference type="Gene3D" id="2.40.170.20">
    <property type="entry name" value="TonB-dependent receptor, beta-barrel domain"/>
    <property type="match status" value="1"/>
</dbReference>
<evidence type="ECO:0000259" key="8">
    <source>
        <dbReference type="Pfam" id="PF07715"/>
    </source>
</evidence>
<evidence type="ECO:0000259" key="9">
    <source>
        <dbReference type="Pfam" id="PF14905"/>
    </source>
</evidence>
<dbReference type="Pfam" id="PF14905">
    <property type="entry name" value="OMP_b-brl_3"/>
    <property type="match status" value="1"/>
</dbReference>
<dbReference type="EMBL" id="BMWX01000003">
    <property type="protein sequence ID" value="GGZ28902.1"/>
    <property type="molecule type" value="Genomic_DNA"/>
</dbReference>
<dbReference type="InterPro" id="IPR012910">
    <property type="entry name" value="Plug_dom"/>
</dbReference>
<keyword evidence="5" id="KW-0732">Signal</keyword>
<dbReference type="Pfam" id="PF07715">
    <property type="entry name" value="Plug"/>
    <property type="match status" value="1"/>
</dbReference>
<name>A0A918UR97_9BACT</name>
<dbReference type="PANTHER" id="PTHR30069:SF29">
    <property type="entry name" value="HEMOGLOBIN AND HEMOGLOBIN-HAPTOGLOBIN-BINDING PROTEIN 1-RELATED"/>
    <property type="match status" value="1"/>
</dbReference>
<dbReference type="SUPFAM" id="SSF49452">
    <property type="entry name" value="Starch-binding domain-like"/>
    <property type="match status" value="1"/>
</dbReference>
<keyword evidence="2" id="KW-0813">Transport</keyword>
<keyword evidence="3" id="KW-1134">Transmembrane beta strand</keyword>
<dbReference type="InterPro" id="IPR037066">
    <property type="entry name" value="Plug_dom_sf"/>
</dbReference>
<evidence type="ECO:0000256" key="5">
    <source>
        <dbReference type="ARBA" id="ARBA00022729"/>
    </source>
</evidence>
<dbReference type="InterPro" id="IPR039426">
    <property type="entry name" value="TonB-dep_rcpt-like"/>
</dbReference>
<proteinExistence type="predicted"/>
<dbReference type="AlphaFoldDB" id="A0A918UR97"/>
<dbReference type="Pfam" id="PF13715">
    <property type="entry name" value="CarbopepD_reg_2"/>
    <property type="match status" value="1"/>
</dbReference>
<organism evidence="10 11">
    <name type="scientific">Echinicola pacifica</name>
    <dbReference type="NCBI Taxonomy" id="346377"/>
    <lineage>
        <taxon>Bacteria</taxon>
        <taxon>Pseudomonadati</taxon>
        <taxon>Bacteroidota</taxon>
        <taxon>Cytophagia</taxon>
        <taxon>Cytophagales</taxon>
        <taxon>Cyclobacteriaceae</taxon>
        <taxon>Echinicola</taxon>
    </lineage>
</organism>
<keyword evidence="10" id="KW-0675">Receptor</keyword>
<dbReference type="PANTHER" id="PTHR30069">
    <property type="entry name" value="TONB-DEPENDENT OUTER MEMBRANE RECEPTOR"/>
    <property type="match status" value="1"/>
</dbReference>
<evidence type="ECO:0000313" key="11">
    <source>
        <dbReference type="Proteomes" id="UP000619457"/>
    </source>
</evidence>
<dbReference type="InterPro" id="IPR036942">
    <property type="entry name" value="Beta-barrel_TonB_sf"/>
</dbReference>
<comment type="subcellular location">
    <subcellularLocation>
        <location evidence="1">Cell outer membrane</location>
        <topology evidence="1">Multi-pass membrane protein</topology>
    </subcellularLocation>
</comment>
<dbReference type="GO" id="GO:0044718">
    <property type="term" value="P:siderophore transmembrane transport"/>
    <property type="evidence" value="ECO:0007669"/>
    <property type="project" value="TreeGrafter"/>
</dbReference>
<evidence type="ECO:0000256" key="7">
    <source>
        <dbReference type="ARBA" id="ARBA00023237"/>
    </source>
</evidence>
<dbReference type="Proteomes" id="UP000619457">
    <property type="component" value="Unassembled WGS sequence"/>
</dbReference>
<dbReference type="InterPro" id="IPR013784">
    <property type="entry name" value="Carb-bd-like_fold"/>
</dbReference>
<keyword evidence="11" id="KW-1185">Reference proteome</keyword>
<gene>
    <name evidence="10" type="ORF">GCM10007049_22460</name>
</gene>
<dbReference type="Gene3D" id="2.60.40.1120">
    <property type="entry name" value="Carboxypeptidase-like, regulatory domain"/>
    <property type="match status" value="1"/>
</dbReference>
<dbReference type="GO" id="GO:0030246">
    <property type="term" value="F:carbohydrate binding"/>
    <property type="evidence" value="ECO:0007669"/>
    <property type="project" value="InterPro"/>
</dbReference>
<evidence type="ECO:0000256" key="6">
    <source>
        <dbReference type="ARBA" id="ARBA00023136"/>
    </source>
</evidence>
<keyword evidence="6" id="KW-0472">Membrane</keyword>
<dbReference type="InterPro" id="IPR041700">
    <property type="entry name" value="OMP_b-brl_3"/>
</dbReference>
<dbReference type="GO" id="GO:0015344">
    <property type="term" value="F:siderophore uptake transmembrane transporter activity"/>
    <property type="evidence" value="ECO:0007669"/>
    <property type="project" value="TreeGrafter"/>
</dbReference>
<feature type="domain" description="TonB-dependent receptor plug" evidence="8">
    <location>
        <begin position="129"/>
        <end position="208"/>
    </location>
</feature>
<accession>A0A918UR97</accession>
<evidence type="ECO:0000256" key="2">
    <source>
        <dbReference type="ARBA" id="ARBA00022448"/>
    </source>
</evidence>
<evidence type="ECO:0000256" key="4">
    <source>
        <dbReference type="ARBA" id="ARBA00022692"/>
    </source>
</evidence>
<protein>
    <submittedName>
        <fullName evidence="10">TonB-dependent receptor</fullName>
    </submittedName>
</protein>
<sequence length="786" mass="89111">MVHAQNGEIKLSGKLLDQSSQEPVSYANVLLKSLPDTAFVTGAISDAEGYFTLQGLEPGEYNLEIANLGYDHSSQKVYIGGSSVFLHLGEIYISPSLTDLEAVEVLGQEEGVNAKMDVKSFDLGDNISQRGGSILEAIQNLPGVSVQEGKVNIRGNDRVAILMDGKQTALTGFGDQNGLNNLPASSVERIEIINNPSSRYDANGNGGIINIILKEEKQQGFNGSVGMALGAGAIWEKKANLPGVRPQYSITPKINPSLALNYRKEKLNFFFSGDNLYTENLNKNEFVTRTYEDGAVIKQQLKRNRDTNFLTLRTGMDWSIDARNTLTISGLYGSEKIIDNGDQIFYNEDFSERLRLWQFLEDELKTTVMGSVSWEHEYKEPGHKVVSGVNYTFHREDEQYFFTNSLPEFVGEDAFKLLSDENVIDFNLDYSRPLKMGRLEAGMKLRRRWIPTDMQFFPGDNSPIDSLAGGWATYKETIPAVYGNYIYESKKWEAEIGLRVEYAKLRYEVNPDHPTYKTDGYDYFQPFPNTRLSHKLNAQNKLTLSFNRRVDRPNEVDIRIFPKYDDAEIIKVGNPELKPQFSRLFEFGWKNTYKSGSFYLAAYHRKTSGTITRISTVFGESRLIYAIFQNAGDSYNTGMEALLEMDVSDWYAFDININGYQNQINAFTVQNLYPEPHEYYMEQQKMFSGNAKWNSQIKFSNTFSGQLTAIYLAPDIIPQGEIKGRFTMDMGLKKLVQKGAGEVYFNASDLLNTMVIKKDIEGNGFSYISDDYYETQVLRLGYTYKF</sequence>
<keyword evidence="7" id="KW-0998">Cell outer membrane</keyword>
<keyword evidence="4" id="KW-0812">Transmembrane</keyword>
<evidence type="ECO:0000313" key="10">
    <source>
        <dbReference type="EMBL" id="GGZ28902.1"/>
    </source>
</evidence>
<reference evidence="10" key="2">
    <citation type="submission" date="2020-09" db="EMBL/GenBank/DDBJ databases">
        <authorList>
            <person name="Sun Q."/>
            <person name="Kim S."/>
        </authorList>
    </citation>
    <scope>NUCLEOTIDE SEQUENCE</scope>
    <source>
        <strain evidence="10">KCTC 12368</strain>
    </source>
</reference>
<dbReference type="SUPFAM" id="SSF56935">
    <property type="entry name" value="Porins"/>
    <property type="match status" value="1"/>
</dbReference>
<reference evidence="10" key="1">
    <citation type="journal article" date="2014" name="Int. J. Syst. Evol. Microbiol.">
        <title>Complete genome sequence of Corynebacterium casei LMG S-19264T (=DSM 44701T), isolated from a smear-ripened cheese.</title>
        <authorList>
            <consortium name="US DOE Joint Genome Institute (JGI-PGF)"/>
            <person name="Walter F."/>
            <person name="Albersmeier A."/>
            <person name="Kalinowski J."/>
            <person name="Ruckert C."/>
        </authorList>
    </citation>
    <scope>NUCLEOTIDE SEQUENCE</scope>
    <source>
        <strain evidence="10">KCTC 12368</strain>
    </source>
</reference>